<dbReference type="PROSITE" id="PS51257">
    <property type="entry name" value="PROKAR_LIPOPROTEIN"/>
    <property type="match status" value="1"/>
</dbReference>
<feature type="signal peptide" evidence="1">
    <location>
        <begin position="1"/>
        <end position="24"/>
    </location>
</feature>
<accession>A0A074N008</accession>
<comment type="caution">
    <text evidence="2">The sequence shown here is derived from an EMBL/GenBank/DDBJ whole genome shotgun (WGS) entry which is preliminary data.</text>
</comment>
<evidence type="ECO:0008006" key="4">
    <source>
        <dbReference type="Google" id="ProtNLM"/>
    </source>
</evidence>
<keyword evidence="1" id="KW-0732">Signal</keyword>
<evidence type="ECO:0000256" key="1">
    <source>
        <dbReference type="SAM" id="SignalP"/>
    </source>
</evidence>
<evidence type="ECO:0000313" key="2">
    <source>
        <dbReference type="EMBL" id="KEO98989.1"/>
    </source>
</evidence>
<keyword evidence="3" id="KW-1185">Reference proteome</keyword>
<dbReference type="EMBL" id="JMIX01000003">
    <property type="protein sequence ID" value="KEO98989.1"/>
    <property type="molecule type" value="Genomic_DNA"/>
</dbReference>
<dbReference type="OrthoDB" id="9816009at2"/>
<dbReference type="AlphaFoldDB" id="A0A074N008"/>
<gene>
    <name evidence="2" type="ORF">EH32_07745</name>
</gene>
<proteinExistence type="predicted"/>
<feature type="chain" id="PRO_5001699133" description="Integron" evidence="1">
    <location>
        <begin position="25"/>
        <end position="166"/>
    </location>
</feature>
<organism evidence="2 3">
    <name type="scientific">Erythrobacter litoralis</name>
    <dbReference type="NCBI Taxonomy" id="39960"/>
    <lineage>
        <taxon>Bacteria</taxon>
        <taxon>Pseudomonadati</taxon>
        <taxon>Pseudomonadota</taxon>
        <taxon>Alphaproteobacteria</taxon>
        <taxon>Sphingomonadales</taxon>
        <taxon>Erythrobacteraceae</taxon>
        <taxon>Erythrobacter/Porphyrobacter group</taxon>
        <taxon>Erythrobacter</taxon>
    </lineage>
</organism>
<dbReference type="RefSeq" id="WP_051697645.1">
    <property type="nucleotide sequence ID" value="NZ_CP017057.1"/>
</dbReference>
<dbReference type="Proteomes" id="UP000027866">
    <property type="component" value="Unassembled WGS sequence"/>
</dbReference>
<reference evidence="2 3" key="1">
    <citation type="submission" date="2014-04" db="EMBL/GenBank/DDBJ databases">
        <title>A comprehensive comparison of genomes of Erythrobacter spp. Strains.</title>
        <authorList>
            <person name="Zheng Q."/>
        </authorList>
    </citation>
    <scope>NUCLEOTIDE SEQUENCE [LARGE SCALE GENOMIC DNA]</scope>
    <source>
        <strain evidence="2 3">DSM 8509</strain>
    </source>
</reference>
<evidence type="ECO:0000313" key="3">
    <source>
        <dbReference type="Proteomes" id="UP000027866"/>
    </source>
</evidence>
<protein>
    <recommendedName>
        <fullName evidence="4">Integron</fullName>
    </recommendedName>
</protein>
<name>A0A074N008_9SPHN</name>
<sequence length="166" mass="17660">MILRTRPFSFRPLAALAFVSLALASCDNPRGDRADETRIEPETIEASPEALEDPGAVPPRAVLIGFDGPRFDACAGYGLVRDLPDGNPTLPVRAAPSRESVEVDRIGQGQGVSMCQQVGDWIGIVYAPEGTEISCGTNSPVSSVRAYEGPCNQGWVDENFVKLVAG</sequence>